<evidence type="ECO:0000313" key="2">
    <source>
        <dbReference type="Proteomes" id="UP000807306"/>
    </source>
</evidence>
<protein>
    <submittedName>
        <fullName evidence="1">Uncharacterized protein</fullName>
    </submittedName>
</protein>
<proteinExistence type="predicted"/>
<dbReference type="EMBL" id="MU157862">
    <property type="protein sequence ID" value="KAF9527388.1"/>
    <property type="molecule type" value="Genomic_DNA"/>
</dbReference>
<accession>A0A9P6JP29</accession>
<gene>
    <name evidence="1" type="ORF">CPB83DRAFT_895400</name>
</gene>
<name>A0A9P6JP29_9AGAR</name>
<dbReference type="AlphaFoldDB" id="A0A9P6JP29"/>
<evidence type="ECO:0000313" key="1">
    <source>
        <dbReference type="EMBL" id="KAF9527388.1"/>
    </source>
</evidence>
<organism evidence="1 2">
    <name type="scientific">Crepidotus variabilis</name>
    <dbReference type="NCBI Taxonomy" id="179855"/>
    <lineage>
        <taxon>Eukaryota</taxon>
        <taxon>Fungi</taxon>
        <taxon>Dikarya</taxon>
        <taxon>Basidiomycota</taxon>
        <taxon>Agaricomycotina</taxon>
        <taxon>Agaricomycetes</taxon>
        <taxon>Agaricomycetidae</taxon>
        <taxon>Agaricales</taxon>
        <taxon>Agaricineae</taxon>
        <taxon>Crepidotaceae</taxon>
        <taxon>Crepidotus</taxon>
    </lineage>
</organism>
<dbReference type="OrthoDB" id="3145912at2759"/>
<sequence length="322" mass="36777">MTDTFSIELPNELQEIIFKTAARSDGRCALNLLKTARFVHDWVYTILYERVTLCSSASAHCLLRTLRNQYTPRNYALKRDISLPKPLSLTLSYDISQSQAKPIFSQLSKGLITYTIFRTLKNSDHYLWFMKSPFIRRIVLIYQIHSEESSHPVGQYPQEEEIPVGVLSSLSHFALVSDHLRGGCSLRTAFSIAGTPGATLQSPFLRLTCFATSWTRWRTTWPGIIQHAKALRYFAILGPANSQLTESVLKHLRPRKDPRFVFISRGGYGEPNSWKAEDGFSPSSFWSTIEALVKDHYMCDDGEKWSESIVTAFRLKYPEIPL</sequence>
<keyword evidence="2" id="KW-1185">Reference proteome</keyword>
<reference evidence="1" key="1">
    <citation type="submission" date="2020-11" db="EMBL/GenBank/DDBJ databases">
        <authorList>
            <consortium name="DOE Joint Genome Institute"/>
            <person name="Ahrendt S."/>
            <person name="Riley R."/>
            <person name="Andreopoulos W."/>
            <person name="Labutti K."/>
            <person name="Pangilinan J."/>
            <person name="Ruiz-Duenas F.J."/>
            <person name="Barrasa J.M."/>
            <person name="Sanchez-Garcia M."/>
            <person name="Camarero S."/>
            <person name="Miyauchi S."/>
            <person name="Serrano A."/>
            <person name="Linde D."/>
            <person name="Babiker R."/>
            <person name="Drula E."/>
            <person name="Ayuso-Fernandez I."/>
            <person name="Pacheco R."/>
            <person name="Padilla G."/>
            <person name="Ferreira P."/>
            <person name="Barriuso J."/>
            <person name="Kellner H."/>
            <person name="Castanera R."/>
            <person name="Alfaro M."/>
            <person name="Ramirez L."/>
            <person name="Pisabarro A.G."/>
            <person name="Kuo A."/>
            <person name="Tritt A."/>
            <person name="Lipzen A."/>
            <person name="He G."/>
            <person name="Yan M."/>
            <person name="Ng V."/>
            <person name="Cullen D."/>
            <person name="Martin F."/>
            <person name="Rosso M.-N."/>
            <person name="Henrissat B."/>
            <person name="Hibbett D."/>
            <person name="Martinez A.T."/>
            <person name="Grigoriev I.V."/>
        </authorList>
    </citation>
    <scope>NUCLEOTIDE SEQUENCE</scope>
    <source>
        <strain evidence="1">CBS 506.95</strain>
    </source>
</reference>
<comment type="caution">
    <text evidence="1">The sequence shown here is derived from an EMBL/GenBank/DDBJ whole genome shotgun (WGS) entry which is preliminary data.</text>
</comment>
<dbReference type="Proteomes" id="UP000807306">
    <property type="component" value="Unassembled WGS sequence"/>
</dbReference>